<dbReference type="PANTHER" id="PTHR15863">
    <property type="entry name" value="MRN COMPLEX-INTERACTING PROTEIN"/>
    <property type="match status" value="1"/>
</dbReference>
<dbReference type="GO" id="GO:0005634">
    <property type="term" value="C:nucleus"/>
    <property type="evidence" value="ECO:0007669"/>
    <property type="project" value="TreeGrafter"/>
</dbReference>
<evidence type="ECO:0000313" key="3">
    <source>
        <dbReference type="EMBL" id="KAH1166058.1"/>
    </source>
</evidence>
<feature type="compositionally biased region" description="Polar residues" evidence="1">
    <location>
        <begin position="290"/>
        <end position="301"/>
    </location>
</feature>
<dbReference type="GO" id="GO:0003682">
    <property type="term" value="F:chromatin binding"/>
    <property type="evidence" value="ECO:0007669"/>
    <property type="project" value="TreeGrafter"/>
</dbReference>
<comment type="caution">
    <text evidence="3">The sequence shown here is derived from an EMBL/GenBank/DDBJ whole genome shotgun (WGS) entry which is preliminary data.</text>
</comment>
<dbReference type="EMBL" id="JAHDVG010000487">
    <property type="protein sequence ID" value="KAH1166058.1"/>
    <property type="molecule type" value="Genomic_DNA"/>
</dbReference>
<reference evidence="3" key="1">
    <citation type="submission" date="2021-09" db="EMBL/GenBank/DDBJ databases">
        <title>The genome of Mauremys mutica provides insights into the evolution of semi-aquatic lifestyle.</title>
        <authorList>
            <person name="Gong S."/>
            <person name="Gao Y."/>
        </authorList>
    </citation>
    <scope>NUCLEOTIDE SEQUENCE</scope>
    <source>
        <strain evidence="3">MM-2020</strain>
        <tissue evidence="3">Muscle</tissue>
    </source>
</reference>
<evidence type="ECO:0000259" key="2">
    <source>
        <dbReference type="Pfam" id="PF15749"/>
    </source>
</evidence>
<feature type="region of interest" description="Disordered" evidence="1">
    <location>
        <begin position="84"/>
        <end position="106"/>
    </location>
</feature>
<protein>
    <recommendedName>
        <fullName evidence="2">MRN complex-interacting protein N-terminal domain-containing protein</fullName>
    </recommendedName>
</protein>
<accession>A0A9D3WRJ9</accession>
<feature type="region of interest" description="Disordered" evidence="1">
    <location>
        <begin position="267"/>
        <end position="301"/>
    </location>
</feature>
<dbReference type="PANTHER" id="PTHR15863:SF2">
    <property type="entry name" value="MRN COMPLEX-INTERACTING PROTEIN"/>
    <property type="match status" value="1"/>
</dbReference>
<name>A0A9D3WRJ9_9SAUR</name>
<dbReference type="InterPro" id="IPR049472">
    <property type="entry name" value="MRNIP_N"/>
</dbReference>
<dbReference type="Proteomes" id="UP000827986">
    <property type="component" value="Unassembled WGS sequence"/>
</dbReference>
<feature type="domain" description="MRN complex-interacting protein N-terminal" evidence="2">
    <location>
        <begin position="7"/>
        <end position="119"/>
    </location>
</feature>
<keyword evidence="4" id="KW-1185">Reference proteome</keyword>
<gene>
    <name evidence="3" type="ORF">KIL84_015230</name>
</gene>
<dbReference type="GO" id="GO:0007095">
    <property type="term" value="P:mitotic G2 DNA damage checkpoint signaling"/>
    <property type="evidence" value="ECO:0007669"/>
    <property type="project" value="TreeGrafter"/>
</dbReference>
<organism evidence="3 4">
    <name type="scientific">Mauremys mutica</name>
    <name type="common">yellowpond turtle</name>
    <dbReference type="NCBI Taxonomy" id="74926"/>
    <lineage>
        <taxon>Eukaryota</taxon>
        <taxon>Metazoa</taxon>
        <taxon>Chordata</taxon>
        <taxon>Craniata</taxon>
        <taxon>Vertebrata</taxon>
        <taxon>Euteleostomi</taxon>
        <taxon>Archelosauria</taxon>
        <taxon>Testudinata</taxon>
        <taxon>Testudines</taxon>
        <taxon>Cryptodira</taxon>
        <taxon>Durocryptodira</taxon>
        <taxon>Testudinoidea</taxon>
        <taxon>Geoemydidae</taxon>
        <taxon>Geoemydinae</taxon>
        <taxon>Mauremys</taxon>
    </lineage>
</organism>
<sequence>MGQRFQVLRCFSCGTFQVQQVGQRGEVKKSRKWSCKVCGEKQMLLKAYGQGSGSDCRRHVQKLNLLRAGTEVAAEGTSWCIQEPVNNDKENTGVPQEENVGGQEEDVEFSPLVSRWNKYLHKDSEDQEEEVYTDREQMYSHKRNIVEEQRKRKTSFCHNDAQECFEEKGIYGLTGQAKKVKTFESRKDSTTVADQDGGDYICNSVVVPAINEFWVPENTQAPESANVTMSKWEKFLPSPSSCHNGNITPAAQKSSWKLDTQRASAGNFLMPHGYPQQEEDSESPGPGAQTEKSFTNSKQTAQKYASKLHSTTLAAGGQTAFDVSHAVIGGVLSGKYKDCLSRAGSGVAENHEGSLCLAGTVMPANCLSKDAVTFSSTDPFASSSGVSQRLTAPSTSFFCTDDDFDDL</sequence>
<proteinExistence type="predicted"/>
<dbReference type="AlphaFoldDB" id="A0A9D3WRJ9"/>
<evidence type="ECO:0000313" key="4">
    <source>
        <dbReference type="Proteomes" id="UP000827986"/>
    </source>
</evidence>
<dbReference type="Pfam" id="PF15749">
    <property type="entry name" value="MRNIP"/>
    <property type="match status" value="1"/>
</dbReference>
<dbReference type="InterPro" id="IPR032739">
    <property type="entry name" value="MRNIP"/>
</dbReference>
<evidence type="ECO:0000256" key="1">
    <source>
        <dbReference type="SAM" id="MobiDB-lite"/>
    </source>
</evidence>